<evidence type="ECO:0000313" key="2">
    <source>
        <dbReference type="EMBL" id="TNM51636.1"/>
    </source>
</evidence>
<dbReference type="SUPFAM" id="SSF56112">
    <property type="entry name" value="Protein kinase-like (PK-like)"/>
    <property type="match status" value="1"/>
</dbReference>
<dbReference type="InterPro" id="IPR002575">
    <property type="entry name" value="Aminoglycoside_PTrfase"/>
</dbReference>
<dbReference type="Gene3D" id="3.90.1200.10">
    <property type="match status" value="1"/>
</dbReference>
<dbReference type="AlphaFoldDB" id="A0A5C4WVP6"/>
<dbReference type="Gene3D" id="3.30.200.20">
    <property type="entry name" value="Phosphorylase Kinase, domain 1"/>
    <property type="match status" value="1"/>
</dbReference>
<reference evidence="2 3" key="1">
    <citation type="submission" date="2019-06" db="EMBL/GenBank/DDBJ databases">
        <authorList>
            <person name="Mardanova A.M."/>
            <person name="Pudova D.S."/>
            <person name="Shagimardanova E.I."/>
            <person name="Gogoleva N.E."/>
            <person name="Lutfullin M.T."/>
            <person name="Hadieva G.F."/>
            <person name="Sharipova M.R."/>
        </authorList>
    </citation>
    <scope>NUCLEOTIDE SEQUENCE [LARGE SCALE GENOMIC DNA]</scope>
    <source>
        <strain evidence="2 3">MG-1</strain>
    </source>
</reference>
<dbReference type="Pfam" id="PF01636">
    <property type="entry name" value="APH"/>
    <property type="match status" value="1"/>
</dbReference>
<dbReference type="CDD" id="cd05154">
    <property type="entry name" value="ACAD10_11_N-like"/>
    <property type="match status" value="1"/>
</dbReference>
<keyword evidence="2" id="KW-0808">Transferase</keyword>
<comment type="caution">
    <text evidence="2">The sequence shown here is derived from an EMBL/GenBank/DDBJ whole genome shotgun (WGS) entry which is preliminary data.</text>
</comment>
<organism evidence="2 3">
    <name type="scientific">Brevibacterium sediminis</name>
    <dbReference type="NCBI Taxonomy" id="1857024"/>
    <lineage>
        <taxon>Bacteria</taxon>
        <taxon>Bacillati</taxon>
        <taxon>Actinomycetota</taxon>
        <taxon>Actinomycetes</taxon>
        <taxon>Micrococcales</taxon>
        <taxon>Brevibacteriaceae</taxon>
        <taxon>Brevibacterium</taxon>
    </lineage>
</organism>
<dbReference type="GO" id="GO:0016740">
    <property type="term" value="F:transferase activity"/>
    <property type="evidence" value="ECO:0007669"/>
    <property type="project" value="UniProtKB-KW"/>
</dbReference>
<dbReference type="InterPro" id="IPR052898">
    <property type="entry name" value="ACAD10-like"/>
</dbReference>
<accession>A0A5C4WVP6</accession>
<feature type="domain" description="Aminoglycoside phosphotransferase" evidence="1">
    <location>
        <begin position="47"/>
        <end position="269"/>
    </location>
</feature>
<dbReference type="RefSeq" id="WP_139470401.1">
    <property type="nucleotide sequence ID" value="NZ_VDMQ01000018.1"/>
</dbReference>
<protein>
    <submittedName>
        <fullName evidence="2">Phosphotransferase family protein</fullName>
    </submittedName>
</protein>
<dbReference type="InterPro" id="IPR041726">
    <property type="entry name" value="ACAD10_11_N"/>
</dbReference>
<name>A0A5C4WVP6_9MICO</name>
<evidence type="ECO:0000313" key="3">
    <source>
        <dbReference type="Proteomes" id="UP000314223"/>
    </source>
</evidence>
<gene>
    <name evidence="2" type="ORF">FHQ09_18135</name>
</gene>
<proteinExistence type="predicted"/>
<dbReference type="Proteomes" id="UP000314223">
    <property type="component" value="Unassembled WGS sequence"/>
</dbReference>
<dbReference type="PANTHER" id="PTHR47829">
    <property type="entry name" value="HYDROLASE, PUTATIVE (AFU_ORTHOLOGUE AFUA_1G12880)-RELATED"/>
    <property type="match status" value="1"/>
</dbReference>
<evidence type="ECO:0000259" key="1">
    <source>
        <dbReference type="Pfam" id="PF01636"/>
    </source>
</evidence>
<dbReference type="EMBL" id="VDMQ01000018">
    <property type="protein sequence ID" value="TNM51636.1"/>
    <property type="molecule type" value="Genomic_DNA"/>
</dbReference>
<dbReference type="InterPro" id="IPR011009">
    <property type="entry name" value="Kinase-like_dom_sf"/>
</dbReference>
<sequence>MTEKLVDVVDTAAEAQALSAPPLLIVDVLTDYLDTHGLGSGPVRWDRIGEGQSNVTFRIRRDDLDVVLRRGPRPPIPKSTHDMVREAKIQKVLGAQGVAVPTILHVCEDESVLGVPFYIMDFVPGTVVTDTLPDFLAEVADRRALSEALVDRLVDLHSVDVAVPEVAALGRPDGYLERQVKLFASLWGKNTQRSLPQVSRLGEWLAANIPATQRHAVVHGDYRAGNAMIASSTPVEVAAILDWEMSTLGDPLADLGYFLVTYTDRENPRTVMDLTPVTAGEGFLTRSDLAERYQQKTGLDLSVLPWYEAFALWKAAIFSEAIYTRWLNGEAPSAGNFTGSLETGVPELIAAAEAVASTVV</sequence>
<dbReference type="PANTHER" id="PTHR47829:SF1">
    <property type="entry name" value="HAD FAMILY PHOSPHATASE"/>
    <property type="match status" value="1"/>
</dbReference>